<dbReference type="GO" id="GO:0046557">
    <property type="term" value="F:glucan endo-1,6-beta-glucosidase activity"/>
    <property type="evidence" value="ECO:0007669"/>
    <property type="project" value="TreeGrafter"/>
</dbReference>
<dbReference type="GO" id="GO:0071555">
    <property type="term" value="P:cell wall organization"/>
    <property type="evidence" value="ECO:0007669"/>
    <property type="project" value="UniProtKB-KW"/>
</dbReference>
<name>A0A8E2F5B2_9PEZI</name>
<evidence type="ECO:0000259" key="7">
    <source>
        <dbReference type="Pfam" id="PF00150"/>
    </source>
</evidence>
<evidence type="ECO:0000313" key="9">
    <source>
        <dbReference type="Proteomes" id="UP000250140"/>
    </source>
</evidence>
<dbReference type="Gene3D" id="3.20.20.80">
    <property type="entry name" value="Glycosidases"/>
    <property type="match status" value="1"/>
</dbReference>
<evidence type="ECO:0000256" key="4">
    <source>
        <dbReference type="ARBA" id="ARBA00023316"/>
    </source>
</evidence>
<accession>A0A8E2F5B2</accession>
<dbReference type="GO" id="GO:0009251">
    <property type="term" value="P:glucan catabolic process"/>
    <property type="evidence" value="ECO:0007669"/>
    <property type="project" value="TreeGrafter"/>
</dbReference>
<proteinExistence type="inferred from homology"/>
<evidence type="ECO:0000313" key="8">
    <source>
        <dbReference type="EMBL" id="OCL10243.1"/>
    </source>
</evidence>
<feature type="compositionally biased region" description="Pro residues" evidence="6">
    <location>
        <begin position="25"/>
        <end position="34"/>
    </location>
</feature>
<reference evidence="8 9" key="1">
    <citation type="journal article" date="2016" name="Nat. Commun.">
        <title>Ectomycorrhizal ecology is imprinted in the genome of the dominant symbiotic fungus Cenococcum geophilum.</title>
        <authorList>
            <consortium name="DOE Joint Genome Institute"/>
            <person name="Peter M."/>
            <person name="Kohler A."/>
            <person name="Ohm R.A."/>
            <person name="Kuo A."/>
            <person name="Krutzmann J."/>
            <person name="Morin E."/>
            <person name="Arend M."/>
            <person name="Barry K.W."/>
            <person name="Binder M."/>
            <person name="Choi C."/>
            <person name="Clum A."/>
            <person name="Copeland A."/>
            <person name="Grisel N."/>
            <person name="Haridas S."/>
            <person name="Kipfer T."/>
            <person name="LaButti K."/>
            <person name="Lindquist E."/>
            <person name="Lipzen A."/>
            <person name="Maire R."/>
            <person name="Meier B."/>
            <person name="Mihaltcheva S."/>
            <person name="Molinier V."/>
            <person name="Murat C."/>
            <person name="Poggeler S."/>
            <person name="Quandt C.A."/>
            <person name="Sperisen C."/>
            <person name="Tritt A."/>
            <person name="Tisserant E."/>
            <person name="Crous P.W."/>
            <person name="Henrissat B."/>
            <person name="Nehls U."/>
            <person name="Egli S."/>
            <person name="Spatafora J.W."/>
            <person name="Grigoriev I.V."/>
            <person name="Martin F.M."/>
        </authorList>
    </citation>
    <scope>NUCLEOTIDE SEQUENCE [LARGE SCALE GENOMIC DNA]</scope>
    <source>
        <strain evidence="8 9">CBS 207.34</strain>
    </source>
</reference>
<dbReference type="GO" id="GO:0009986">
    <property type="term" value="C:cell surface"/>
    <property type="evidence" value="ECO:0007669"/>
    <property type="project" value="TreeGrafter"/>
</dbReference>
<evidence type="ECO:0000256" key="1">
    <source>
        <dbReference type="ARBA" id="ARBA00005641"/>
    </source>
</evidence>
<organism evidence="8 9">
    <name type="scientific">Glonium stellatum</name>
    <dbReference type="NCBI Taxonomy" id="574774"/>
    <lineage>
        <taxon>Eukaryota</taxon>
        <taxon>Fungi</taxon>
        <taxon>Dikarya</taxon>
        <taxon>Ascomycota</taxon>
        <taxon>Pezizomycotina</taxon>
        <taxon>Dothideomycetes</taxon>
        <taxon>Pleosporomycetidae</taxon>
        <taxon>Gloniales</taxon>
        <taxon>Gloniaceae</taxon>
        <taxon>Glonium</taxon>
    </lineage>
</organism>
<dbReference type="GO" id="GO:0005576">
    <property type="term" value="C:extracellular region"/>
    <property type="evidence" value="ECO:0007669"/>
    <property type="project" value="TreeGrafter"/>
</dbReference>
<protein>
    <submittedName>
        <fullName evidence="8">Glycoside hydrolase family 5 protein</fullName>
    </submittedName>
</protein>
<evidence type="ECO:0000256" key="6">
    <source>
        <dbReference type="SAM" id="MobiDB-lite"/>
    </source>
</evidence>
<dbReference type="Proteomes" id="UP000250140">
    <property type="component" value="Unassembled WGS sequence"/>
</dbReference>
<feature type="region of interest" description="Disordered" evidence="6">
    <location>
        <begin position="1"/>
        <end position="38"/>
    </location>
</feature>
<feature type="compositionally biased region" description="Polar residues" evidence="6">
    <location>
        <begin position="11"/>
        <end position="22"/>
    </location>
</feature>
<keyword evidence="2 5" id="KW-0378">Hydrolase</keyword>
<evidence type="ECO:0000256" key="5">
    <source>
        <dbReference type="RuleBase" id="RU361153"/>
    </source>
</evidence>
<keyword evidence="4" id="KW-0961">Cell wall biogenesis/degradation</keyword>
<dbReference type="PANTHER" id="PTHR31297:SF43">
    <property type="entry name" value="GLUCAN 1,3-BETA-GLUCOSIDASE 3"/>
    <property type="match status" value="1"/>
</dbReference>
<evidence type="ECO:0000256" key="3">
    <source>
        <dbReference type="ARBA" id="ARBA00023295"/>
    </source>
</evidence>
<gene>
    <name evidence="8" type="ORF">AOQ84DRAFT_375082</name>
</gene>
<dbReference type="Pfam" id="PF00150">
    <property type="entry name" value="Cellulase"/>
    <property type="match status" value="1"/>
</dbReference>
<dbReference type="OrthoDB" id="1887033at2759"/>
<evidence type="ECO:0000256" key="2">
    <source>
        <dbReference type="ARBA" id="ARBA00022801"/>
    </source>
</evidence>
<dbReference type="PANTHER" id="PTHR31297">
    <property type="entry name" value="GLUCAN ENDO-1,6-BETA-GLUCOSIDASE B"/>
    <property type="match status" value="1"/>
</dbReference>
<dbReference type="GO" id="GO:0005737">
    <property type="term" value="C:cytoplasm"/>
    <property type="evidence" value="ECO:0007669"/>
    <property type="project" value="UniProtKB-ARBA"/>
</dbReference>
<dbReference type="InterPro" id="IPR001547">
    <property type="entry name" value="Glyco_hydro_5"/>
</dbReference>
<dbReference type="InterPro" id="IPR017853">
    <property type="entry name" value="GH"/>
</dbReference>
<sequence length="551" mass="60235">MKGFLHKAKEQVQSTLQKDQQQPSKPHPPPPVPGSKPVFLQHNAVQTDQPSSISEPTPLDVIRYRYHHGTNLGSIYVLEKWLHPSMFPGNAASNQSSELEAVKLWVSQIGIDAARVKFEAHWANAISSSDFDWLANTAKCTTIRLPIGYFTLGPAFCQGTDFAPYQSVYNSAWSSVQTLVFQARAHGIGVLLDLHALPGGANGGDHSGTNSGVANFWTSSPNLDLGRRCAEFLAHAVSSGLDGVVGIQLCNEANWEAPNMYNWYDTCIAAISAIDPSIPVYISDGWNLNKALDYVAKKNSTAAATTPVVVDTHYYWAFTDADKAKTPQTIISEASNKLSDLDGKEGSVIDRGAVQAVVGEYSCVMTEDSWAKRGGTDKAELVKQFGQAQSTRYQQRSGGSYFWTYKMDWLPGGEWGFVACTSSGAITAPFNLSFSPSDISDRLNNANSLRESLMRAAVSSHVAYWDRTAPGTSFEHWRYENGWKVGFSDAYAFFSTRTGKGLSSQGGDKIGCLEIWVLKRVRESGMRGGLVWEFEQGLRAGIKDFYGAVGI</sequence>
<comment type="similarity">
    <text evidence="1 5">Belongs to the glycosyl hydrolase 5 (cellulase A) family.</text>
</comment>
<dbReference type="AlphaFoldDB" id="A0A8E2F5B2"/>
<dbReference type="InterPro" id="IPR050386">
    <property type="entry name" value="Glycosyl_hydrolase_5"/>
</dbReference>
<feature type="domain" description="Glycoside hydrolase family 5" evidence="7">
    <location>
        <begin position="117"/>
        <end position="368"/>
    </location>
</feature>
<dbReference type="EMBL" id="KV749282">
    <property type="protein sequence ID" value="OCL10243.1"/>
    <property type="molecule type" value="Genomic_DNA"/>
</dbReference>
<keyword evidence="9" id="KW-1185">Reference proteome</keyword>
<dbReference type="FunFam" id="3.20.20.80:FF:000100">
    <property type="entry name" value="Glycoside hydrolase superfamily"/>
    <property type="match status" value="1"/>
</dbReference>
<keyword evidence="3 5" id="KW-0326">Glycosidase</keyword>
<dbReference type="SUPFAM" id="SSF51445">
    <property type="entry name" value="(Trans)glycosidases"/>
    <property type="match status" value="1"/>
</dbReference>